<feature type="domain" description="GGDEF" evidence="4">
    <location>
        <begin position="231"/>
        <end position="360"/>
    </location>
</feature>
<evidence type="ECO:0000313" key="6">
    <source>
        <dbReference type="Proteomes" id="UP000324209"/>
    </source>
</evidence>
<evidence type="ECO:0000259" key="4">
    <source>
        <dbReference type="PROSITE" id="PS50887"/>
    </source>
</evidence>
<dbReference type="EMBL" id="CP036150">
    <property type="protein sequence ID" value="QEN08330.1"/>
    <property type="molecule type" value="Genomic_DNA"/>
</dbReference>
<proteinExistence type="predicted"/>
<feature type="transmembrane region" description="Helical" evidence="3">
    <location>
        <begin position="77"/>
        <end position="97"/>
    </location>
</feature>
<keyword evidence="3" id="KW-0812">Transmembrane</keyword>
<dbReference type="PANTHER" id="PTHR45138">
    <property type="entry name" value="REGULATORY COMPONENTS OF SENSORY TRANSDUCTION SYSTEM"/>
    <property type="match status" value="1"/>
</dbReference>
<keyword evidence="3" id="KW-1133">Transmembrane helix</keyword>
<dbReference type="AlphaFoldDB" id="A0A5C1QN00"/>
<name>A0A5C1QN00_9SPIO</name>
<evidence type="ECO:0000313" key="5">
    <source>
        <dbReference type="EMBL" id="QEN08330.1"/>
    </source>
</evidence>
<dbReference type="CDD" id="cd01949">
    <property type="entry name" value="GGDEF"/>
    <property type="match status" value="1"/>
</dbReference>
<dbReference type="Pfam" id="PF00990">
    <property type="entry name" value="GGDEF"/>
    <property type="match status" value="1"/>
</dbReference>
<keyword evidence="6" id="KW-1185">Reference proteome</keyword>
<dbReference type="Proteomes" id="UP000324209">
    <property type="component" value="Chromosome"/>
</dbReference>
<dbReference type="OrthoDB" id="9779586at2"/>
<dbReference type="PROSITE" id="PS50887">
    <property type="entry name" value="GGDEF"/>
    <property type="match status" value="1"/>
</dbReference>
<dbReference type="KEGG" id="ock:EXM22_10140"/>
<accession>A0A5C1QN00</accession>
<dbReference type="SUPFAM" id="SSF55073">
    <property type="entry name" value="Nucleotide cyclase"/>
    <property type="match status" value="1"/>
</dbReference>
<reference evidence="5 6" key="1">
    <citation type="submission" date="2019-02" db="EMBL/GenBank/DDBJ databases">
        <title>Complete Genome Sequence and Methylome Analysis of free living Spirochaetas.</title>
        <authorList>
            <person name="Fomenkov A."/>
            <person name="Dubinina G."/>
            <person name="Leshcheva N."/>
            <person name="Mikheeva N."/>
            <person name="Grabovich M."/>
            <person name="Vincze T."/>
            <person name="Roberts R.J."/>
        </authorList>
    </citation>
    <scope>NUCLEOTIDE SEQUENCE [LARGE SCALE GENOMIC DNA]</scope>
    <source>
        <strain evidence="5 6">K2</strain>
    </source>
</reference>
<dbReference type="GO" id="GO:0052621">
    <property type="term" value="F:diguanylate cyclase activity"/>
    <property type="evidence" value="ECO:0007669"/>
    <property type="project" value="UniProtKB-EC"/>
</dbReference>
<dbReference type="NCBIfam" id="TIGR00254">
    <property type="entry name" value="GGDEF"/>
    <property type="match status" value="1"/>
</dbReference>
<evidence type="ECO:0000256" key="1">
    <source>
        <dbReference type="ARBA" id="ARBA00012528"/>
    </source>
</evidence>
<dbReference type="InterPro" id="IPR000160">
    <property type="entry name" value="GGDEF_dom"/>
</dbReference>
<dbReference type="InterPro" id="IPR043128">
    <property type="entry name" value="Rev_trsase/Diguanyl_cyclase"/>
</dbReference>
<dbReference type="InterPro" id="IPR029787">
    <property type="entry name" value="Nucleotide_cyclase"/>
</dbReference>
<feature type="transmembrane region" description="Helical" evidence="3">
    <location>
        <begin position="155"/>
        <end position="179"/>
    </location>
</feature>
<dbReference type="PANTHER" id="PTHR45138:SF9">
    <property type="entry name" value="DIGUANYLATE CYCLASE DGCM-RELATED"/>
    <property type="match status" value="1"/>
</dbReference>
<organism evidence="5 6">
    <name type="scientific">Oceanispirochaeta crateris</name>
    <dbReference type="NCBI Taxonomy" id="2518645"/>
    <lineage>
        <taxon>Bacteria</taxon>
        <taxon>Pseudomonadati</taxon>
        <taxon>Spirochaetota</taxon>
        <taxon>Spirochaetia</taxon>
        <taxon>Spirochaetales</taxon>
        <taxon>Spirochaetaceae</taxon>
        <taxon>Oceanispirochaeta</taxon>
    </lineage>
</organism>
<evidence type="ECO:0000256" key="3">
    <source>
        <dbReference type="SAM" id="Phobius"/>
    </source>
</evidence>
<protein>
    <recommendedName>
        <fullName evidence="1">diguanylate cyclase</fullName>
        <ecNumber evidence="1">2.7.7.65</ecNumber>
    </recommendedName>
</protein>
<feature type="transmembrane region" description="Helical" evidence="3">
    <location>
        <begin position="103"/>
        <end position="120"/>
    </location>
</feature>
<dbReference type="Gene3D" id="3.30.70.270">
    <property type="match status" value="1"/>
</dbReference>
<dbReference type="FunFam" id="3.30.70.270:FF:000001">
    <property type="entry name" value="Diguanylate cyclase domain protein"/>
    <property type="match status" value="1"/>
</dbReference>
<dbReference type="SMART" id="SM00267">
    <property type="entry name" value="GGDEF"/>
    <property type="match status" value="1"/>
</dbReference>
<feature type="transmembrane region" description="Helical" evidence="3">
    <location>
        <begin position="127"/>
        <end position="143"/>
    </location>
</feature>
<gene>
    <name evidence="5" type="ORF">EXM22_10140</name>
</gene>
<feature type="transmembrane region" description="Helical" evidence="3">
    <location>
        <begin position="53"/>
        <end position="70"/>
    </location>
</feature>
<dbReference type="InterPro" id="IPR050469">
    <property type="entry name" value="Diguanylate_Cyclase"/>
</dbReference>
<keyword evidence="3" id="KW-0472">Membrane</keyword>
<dbReference type="EC" id="2.7.7.65" evidence="1"/>
<feature type="transmembrane region" description="Helical" evidence="3">
    <location>
        <begin position="28"/>
        <end position="47"/>
    </location>
</feature>
<evidence type="ECO:0000256" key="2">
    <source>
        <dbReference type="ARBA" id="ARBA00034247"/>
    </source>
</evidence>
<sequence>MVLFRPMIKADDNIKDYQSYPAYLTSRYTVFLALLGHVGFLVLFIFLQVLPLVYVNIGSCLIFVSAIFFNRFRFHRLVLNLTLIEIISHAYFATYYLGWESGFYLYIFCLIPLVFVYRIISPLNRRGLLGSLLGCLLILYFSSRTWPVIHPLSTVILSNLTLMNLILTFLVFVILYSAYSLSAMDLERQLRLKNEELENSSRIDPLTALSNRRDIIDLIQCEREKMLRNKSHCCFILGDIDFFKRINDSYGHNYGDDTLKQVAAILQRTLRKQDHVCRWGGEEFLIVLPDTDVAGGKVAAEKLRMGIESFSFSSQDISTHITMTFGVAPYDPLLAIEDSIKQADDLLLFGKQQGRNRVES</sequence>
<comment type="catalytic activity">
    <reaction evidence="2">
        <text>2 GTP = 3',3'-c-di-GMP + 2 diphosphate</text>
        <dbReference type="Rhea" id="RHEA:24898"/>
        <dbReference type="ChEBI" id="CHEBI:33019"/>
        <dbReference type="ChEBI" id="CHEBI:37565"/>
        <dbReference type="ChEBI" id="CHEBI:58805"/>
        <dbReference type="EC" id="2.7.7.65"/>
    </reaction>
</comment>